<keyword evidence="1" id="KW-0472">Membrane</keyword>
<sequence>MVPVSEKGVSVNNLFIVSGAQIPIAMVVEINIKSSAGSKRRTLAI</sequence>
<evidence type="ECO:0000313" key="2">
    <source>
        <dbReference type="EMBL" id="CAB4366965.1"/>
    </source>
</evidence>
<keyword evidence="1" id="KW-0812">Transmembrane</keyword>
<organism evidence="2">
    <name type="scientific">freshwater metagenome</name>
    <dbReference type="NCBI Taxonomy" id="449393"/>
    <lineage>
        <taxon>unclassified sequences</taxon>
        <taxon>metagenomes</taxon>
        <taxon>ecological metagenomes</taxon>
    </lineage>
</organism>
<proteinExistence type="predicted"/>
<dbReference type="AlphaFoldDB" id="A0A6J6ADP8"/>
<reference evidence="2" key="1">
    <citation type="submission" date="2020-05" db="EMBL/GenBank/DDBJ databases">
        <authorList>
            <person name="Chiriac C."/>
            <person name="Salcher M."/>
            <person name="Ghai R."/>
            <person name="Kavagutti S V."/>
        </authorList>
    </citation>
    <scope>NUCLEOTIDE SEQUENCE</scope>
</reference>
<keyword evidence="1" id="KW-1133">Transmembrane helix</keyword>
<protein>
    <submittedName>
        <fullName evidence="2">Unannotated protein</fullName>
    </submittedName>
</protein>
<evidence type="ECO:0000256" key="1">
    <source>
        <dbReference type="SAM" id="Phobius"/>
    </source>
</evidence>
<accession>A0A6J6ADP8</accession>
<name>A0A6J6ADP8_9ZZZZ</name>
<dbReference type="EMBL" id="CAESPC010000076">
    <property type="protein sequence ID" value="CAB4366965.1"/>
    <property type="molecule type" value="Genomic_DNA"/>
</dbReference>
<gene>
    <name evidence="2" type="ORF">UFOPK4180_00562</name>
</gene>
<feature type="transmembrane region" description="Helical" evidence="1">
    <location>
        <begin position="12"/>
        <end position="32"/>
    </location>
</feature>